<gene>
    <name evidence="2" type="ORF">CCMP2556_LOCUS54932</name>
</gene>
<evidence type="ECO:0000313" key="3">
    <source>
        <dbReference type="Proteomes" id="UP001642484"/>
    </source>
</evidence>
<dbReference type="Proteomes" id="UP001642484">
    <property type="component" value="Unassembled WGS sequence"/>
</dbReference>
<feature type="region of interest" description="Disordered" evidence="1">
    <location>
        <begin position="65"/>
        <end position="86"/>
    </location>
</feature>
<accession>A0ABP0SZP3</accession>
<protein>
    <submittedName>
        <fullName evidence="2">Uncharacterized protein</fullName>
    </submittedName>
</protein>
<proteinExistence type="predicted"/>
<keyword evidence="3" id="KW-1185">Reference proteome</keyword>
<reference evidence="2 3" key="1">
    <citation type="submission" date="2024-02" db="EMBL/GenBank/DDBJ databases">
        <authorList>
            <person name="Chen Y."/>
            <person name="Shah S."/>
            <person name="Dougan E. K."/>
            <person name="Thang M."/>
            <person name="Chan C."/>
        </authorList>
    </citation>
    <scope>NUCLEOTIDE SEQUENCE [LARGE SCALE GENOMIC DNA]</scope>
</reference>
<feature type="compositionally biased region" description="Pro residues" evidence="1">
    <location>
        <begin position="156"/>
        <end position="172"/>
    </location>
</feature>
<name>A0ABP0SZP3_9DINO</name>
<evidence type="ECO:0000313" key="2">
    <source>
        <dbReference type="EMBL" id="CAK9117665.1"/>
    </source>
</evidence>
<dbReference type="EMBL" id="CAXAMN010028783">
    <property type="protein sequence ID" value="CAK9117665.1"/>
    <property type="molecule type" value="Genomic_DNA"/>
</dbReference>
<feature type="region of interest" description="Disordered" evidence="1">
    <location>
        <begin position="153"/>
        <end position="176"/>
    </location>
</feature>
<evidence type="ECO:0000256" key="1">
    <source>
        <dbReference type="SAM" id="MobiDB-lite"/>
    </source>
</evidence>
<comment type="caution">
    <text evidence="2">The sequence shown here is derived from an EMBL/GenBank/DDBJ whole genome shotgun (WGS) entry which is preliminary data.</text>
</comment>
<sequence length="206" mass="21643">MCAEPQAPCGPCDEAPCGHDATPHLVGAKRSDATGLVAGCRDHLVLTWTVKDTKTSTSAISAITPSPARRHPVATPERAAAPAPAAPAAPAAVPAAAAPPAVPKAAEAEPLAETLKTMQSHLEIMVRTVQLLDQRLALNEEQVNAMRAELLQARPQPSPPPPSALPAVPDPLLPKHEELPSKVDFLAPTAQEEELRRELASLRELL</sequence>
<organism evidence="2 3">
    <name type="scientific">Durusdinium trenchii</name>
    <dbReference type="NCBI Taxonomy" id="1381693"/>
    <lineage>
        <taxon>Eukaryota</taxon>
        <taxon>Sar</taxon>
        <taxon>Alveolata</taxon>
        <taxon>Dinophyceae</taxon>
        <taxon>Suessiales</taxon>
        <taxon>Symbiodiniaceae</taxon>
        <taxon>Durusdinium</taxon>
    </lineage>
</organism>